<organism evidence="1 2">
    <name type="scientific">Dacryopinax primogenitus (strain DJM 731)</name>
    <name type="common">Brown rot fungus</name>
    <dbReference type="NCBI Taxonomy" id="1858805"/>
    <lineage>
        <taxon>Eukaryota</taxon>
        <taxon>Fungi</taxon>
        <taxon>Dikarya</taxon>
        <taxon>Basidiomycota</taxon>
        <taxon>Agaricomycotina</taxon>
        <taxon>Dacrymycetes</taxon>
        <taxon>Dacrymycetales</taxon>
        <taxon>Dacrymycetaceae</taxon>
        <taxon>Dacryopinax</taxon>
    </lineage>
</organism>
<name>M5G009_DACPD</name>
<keyword evidence="2" id="KW-1185">Reference proteome</keyword>
<evidence type="ECO:0000313" key="2">
    <source>
        <dbReference type="Proteomes" id="UP000030653"/>
    </source>
</evidence>
<dbReference type="EMBL" id="JH795862">
    <property type="protein sequence ID" value="EJU02089.1"/>
    <property type="molecule type" value="Genomic_DNA"/>
</dbReference>
<dbReference type="RefSeq" id="XP_040628986.1">
    <property type="nucleotide sequence ID" value="XM_040768383.1"/>
</dbReference>
<dbReference type="Proteomes" id="UP000030653">
    <property type="component" value="Unassembled WGS sequence"/>
</dbReference>
<dbReference type="HOGENOM" id="CLU_1660696_0_0_1"/>
<dbReference type="AlphaFoldDB" id="M5G009"/>
<accession>M5G009</accession>
<sequence length="159" mass="17844">MAANQAAPTTMVTQIHLLQVGHIIKSNIVIDAQDNATQNQFSYVSQAIDAGNPLFRRCIVVDIDATGPILFYCTTFQQVEQLPNVIDPRYFYPVAPAPHPFYNPALQPINTRRQWVSIRARHRVSSTITTPNAVRLYTNAFVPQADIDRLRAAYNATHP</sequence>
<reference evidence="1 2" key="1">
    <citation type="journal article" date="2012" name="Science">
        <title>The Paleozoic origin of enzymatic lignin decomposition reconstructed from 31 fungal genomes.</title>
        <authorList>
            <person name="Floudas D."/>
            <person name="Binder M."/>
            <person name="Riley R."/>
            <person name="Barry K."/>
            <person name="Blanchette R.A."/>
            <person name="Henrissat B."/>
            <person name="Martinez A.T."/>
            <person name="Otillar R."/>
            <person name="Spatafora J.W."/>
            <person name="Yadav J.S."/>
            <person name="Aerts A."/>
            <person name="Benoit I."/>
            <person name="Boyd A."/>
            <person name="Carlson A."/>
            <person name="Copeland A."/>
            <person name="Coutinho P.M."/>
            <person name="de Vries R.P."/>
            <person name="Ferreira P."/>
            <person name="Findley K."/>
            <person name="Foster B."/>
            <person name="Gaskell J."/>
            <person name="Glotzer D."/>
            <person name="Gorecki P."/>
            <person name="Heitman J."/>
            <person name="Hesse C."/>
            <person name="Hori C."/>
            <person name="Igarashi K."/>
            <person name="Jurgens J.A."/>
            <person name="Kallen N."/>
            <person name="Kersten P."/>
            <person name="Kohler A."/>
            <person name="Kuees U."/>
            <person name="Kumar T.K.A."/>
            <person name="Kuo A."/>
            <person name="LaButti K."/>
            <person name="Larrondo L.F."/>
            <person name="Lindquist E."/>
            <person name="Ling A."/>
            <person name="Lombard V."/>
            <person name="Lucas S."/>
            <person name="Lundell T."/>
            <person name="Martin R."/>
            <person name="McLaughlin D.J."/>
            <person name="Morgenstern I."/>
            <person name="Morin E."/>
            <person name="Murat C."/>
            <person name="Nagy L.G."/>
            <person name="Nolan M."/>
            <person name="Ohm R.A."/>
            <person name="Patyshakuliyeva A."/>
            <person name="Rokas A."/>
            <person name="Ruiz-Duenas F.J."/>
            <person name="Sabat G."/>
            <person name="Salamov A."/>
            <person name="Samejima M."/>
            <person name="Schmutz J."/>
            <person name="Slot J.C."/>
            <person name="St John F."/>
            <person name="Stenlid J."/>
            <person name="Sun H."/>
            <person name="Sun S."/>
            <person name="Syed K."/>
            <person name="Tsang A."/>
            <person name="Wiebenga A."/>
            <person name="Young D."/>
            <person name="Pisabarro A."/>
            <person name="Eastwood D.C."/>
            <person name="Martin F."/>
            <person name="Cullen D."/>
            <person name="Grigoriev I.V."/>
            <person name="Hibbett D.S."/>
        </authorList>
    </citation>
    <scope>NUCLEOTIDE SEQUENCE [LARGE SCALE GENOMIC DNA]</scope>
    <source>
        <strain evidence="1 2">DJM-731 SS1</strain>
    </source>
</reference>
<evidence type="ECO:0000313" key="1">
    <source>
        <dbReference type="EMBL" id="EJU02089.1"/>
    </source>
</evidence>
<dbReference type="GeneID" id="63683445"/>
<gene>
    <name evidence="1" type="ORF">DACRYDRAFT_107032</name>
</gene>
<proteinExistence type="predicted"/>
<protein>
    <submittedName>
        <fullName evidence="1">Uncharacterized protein</fullName>
    </submittedName>
</protein>